<name>A0A3S2VW87_9BURK</name>
<dbReference type="EMBL" id="SACT01000005">
    <property type="protein sequence ID" value="RVT50592.1"/>
    <property type="molecule type" value="Genomic_DNA"/>
</dbReference>
<dbReference type="Proteomes" id="UP000288178">
    <property type="component" value="Unassembled WGS sequence"/>
</dbReference>
<evidence type="ECO:0000313" key="1">
    <source>
        <dbReference type="EMBL" id="RVT50592.1"/>
    </source>
</evidence>
<comment type="caution">
    <text evidence="1">The sequence shown here is derived from an EMBL/GenBank/DDBJ whole genome shotgun (WGS) entry which is preliminary data.</text>
</comment>
<gene>
    <name evidence="1" type="ORF">ENE75_16490</name>
</gene>
<reference evidence="1 2" key="1">
    <citation type="submission" date="2019-01" db="EMBL/GenBank/DDBJ databases">
        <authorList>
            <person name="Chen W.-M."/>
        </authorList>
    </citation>
    <scope>NUCLEOTIDE SEQUENCE [LARGE SCALE GENOMIC DNA]</scope>
    <source>
        <strain evidence="1 2">ICH-3</strain>
    </source>
</reference>
<accession>A0A3S2VW87</accession>
<dbReference type="AlphaFoldDB" id="A0A3S2VW87"/>
<dbReference type="RefSeq" id="WP_128199408.1">
    <property type="nucleotide sequence ID" value="NZ_SACT01000005.1"/>
</dbReference>
<sequence>MLANDEFVISIEIAVKAHLRAVDPFVVLPCRSRPVAHLPHVSTDVVSVADHAMRTGLGGHR</sequence>
<keyword evidence="2" id="KW-1185">Reference proteome</keyword>
<proteinExistence type="predicted"/>
<evidence type="ECO:0000313" key="2">
    <source>
        <dbReference type="Proteomes" id="UP000288178"/>
    </source>
</evidence>
<organism evidence="1 2">
    <name type="scientific">Rubrivivax albus</name>
    <dbReference type="NCBI Taxonomy" id="2499835"/>
    <lineage>
        <taxon>Bacteria</taxon>
        <taxon>Pseudomonadati</taxon>
        <taxon>Pseudomonadota</taxon>
        <taxon>Betaproteobacteria</taxon>
        <taxon>Burkholderiales</taxon>
        <taxon>Sphaerotilaceae</taxon>
        <taxon>Rubrivivax</taxon>
    </lineage>
</organism>
<protein>
    <submittedName>
        <fullName evidence="1">Uncharacterized protein</fullName>
    </submittedName>
</protein>